<dbReference type="InterPro" id="IPR044925">
    <property type="entry name" value="His-Me_finger_sf"/>
</dbReference>
<dbReference type="GeneID" id="55626461"/>
<dbReference type="InterPro" id="IPR010902">
    <property type="entry name" value="NUMOD4"/>
</dbReference>
<evidence type="ECO:0000313" key="2">
    <source>
        <dbReference type="EMBL" id="QHZ59760.1"/>
    </source>
</evidence>
<dbReference type="Proteomes" id="UP000479357">
    <property type="component" value="Segment"/>
</dbReference>
<dbReference type="GO" id="GO:0016788">
    <property type="term" value="F:hydrolase activity, acting on ester bonds"/>
    <property type="evidence" value="ECO:0007669"/>
    <property type="project" value="InterPro"/>
</dbReference>
<reference evidence="2 3" key="1">
    <citation type="submission" date="2019-12" db="EMBL/GenBank/DDBJ databases">
        <title>Alteromonas phage V22 represents a new genus of marine bacteriophages that requires a novel tail fiber chaperone for host recognition.</title>
        <authorList>
            <person name="Gonzalez-Serrano R."/>
            <person name="Dunne M."/>
            <person name="Rosselli R."/>
            <person name="Martin-Cuadrado A.-B."/>
            <person name="Grosboillot V."/>
            <person name="Zinsli L."/>
            <person name="Roda-Garcia J.J."/>
            <person name="Loessner M.J."/>
            <person name="Rodriguez-Valera F."/>
        </authorList>
    </citation>
    <scope>NUCLEOTIDE SEQUENCE [LARGE SCALE GENOMIC DNA]</scope>
</reference>
<dbReference type="SMART" id="SM00507">
    <property type="entry name" value="HNHc"/>
    <property type="match status" value="1"/>
</dbReference>
<organism evidence="2 3">
    <name type="scientific">Alteromonas phage vB_AmeM_PT11-V22</name>
    <dbReference type="NCBI Taxonomy" id="2704031"/>
    <lineage>
        <taxon>Viruses</taxon>
        <taxon>Duplodnaviria</taxon>
        <taxon>Heunggongvirae</taxon>
        <taxon>Uroviricota</taxon>
        <taxon>Caudoviricetes</taxon>
        <taxon>Myoalterovirus</taxon>
        <taxon>Myoalterovirus PT11V22</taxon>
    </lineage>
</organism>
<keyword evidence="2" id="KW-0540">Nuclease</keyword>
<keyword evidence="2" id="KW-0378">Hydrolase</keyword>
<accession>A0A6C0R0L2</accession>
<name>A0A6C0R0L2_9CAUD</name>
<dbReference type="RefSeq" id="YP_009855721.1">
    <property type="nucleotide sequence ID" value="NC_048847.1"/>
</dbReference>
<dbReference type="SUPFAM" id="SSF54060">
    <property type="entry name" value="His-Me finger endonucleases"/>
    <property type="match status" value="1"/>
</dbReference>
<feature type="domain" description="HNH nuclease" evidence="1">
    <location>
        <begin position="55"/>
        <end position="103"/>
    </location>
</feature>
<protein>
    <submittedName>
        <fullName evidence="2">HNH homing endonuclease</fullName>
    </submittedName>
</protein>
<proteinExistence type="predicted"/>
<keyword evidence="3" id="KW-1185">Reference proteome</keyword>
<dbReference type="Gene3D" id="3.90.75.20">
    <property type="match status" value="1"/>
</dbReference>
<keyword evidence="2" id="KW-0255">Endonuclease</keyword>
<sequence length="177" mass="20755">MMESFTKEVWKDSLEFPENYEVSNLGKVRNKRGHILAQEHHKTNCYRVRLCVSRVKYSRSVHRMVAEAFIPNPENKPEVNHIDGNRLNNMLENLEWNTRKENMEHATREGLISNPFGKEARNSKFVTKVFDMGGNLVAKCYGNQDLKDLGFDWRNVHAVLKGKQKTHRGHKFSREEK</sequence>
<dbReference type="GO" id="GO:0004519">
    <property type="term" value="F:endonuclease activity"/>
    <property type="evidence" value="ECO:0007669"/>
    <property type="project" value="UniProtKB-KW"/>
</dbReference>
<dbReference type="EMBL" id="MN877442">
    <property type="protein sequence ID" value="QHZ59760.1"/>
    <property type="molecule type" value="Genomic_DNA"/>
</dbReference>
<dbReference type="InterPro" id="IPR003615">
    <property type="entry name" value="HNH_nuc"/>
</dbReference>
<dbReference type="KEGG" id="vg:55626461"/>
<evidence type="ECO:0000259" key="1">
    <source>
        <dbReference type="SMART" id="SM00507"/>
    </source>
</evidence>
<dbReference type="Pfam" id="PF13392">
    <property type="entry name" value="HNH_3"/>
    <property type="match status" value="1"/>
</dbReference>
<evidence type="ECO:0000313" key="3">
    <source>
        <dbReference type="Proteomes" id="UP000479357"/>
    </source>
</evidence>
<dbReference type="Pfam" id="PF07463">
    <property type="entry name" value="NUMOD4"/>
    <property type="match status" value="1"/>
</dbReference>